<dbReference type="InterPro" id="IPR055227">
    <property type="entry name" value="HRQ1_WHD"/>
</dbReference>
<dbReference type="GO" id="GO:0043138">
    <property type="term" value="F:3'-5' DNA helicase activity"/>
    <property type="evidence" value="ECO:0007669"/>
    <property type="project" value="TreeGrafter"/>
</dbReference>
<evidence type="ECO:0000313" key="6">
    <source>
        <dbReference type="EMBL" id="KOS15419.1"/>
    </source>
</evidence>
<dbReference type="CDD" id="cd18797">
    <property type="entry name" value="SF2_C_Hrq"/>
    <property type="match status" value="1"/>
</dbReference>
<dbReference type="OrthoDB" id="18781at2759"/>
<dbReference type="InterPro" id="IPR014001">
    <property type="entry name" value="Helicase_ATP-bd"/>
</dbReference>
<dbReference type="InterPro" id="IPR001650">
    <property type="entry name" value="Helicase_C-like"/>
</dbReference>
<dbReference type="PANTHER" id="PTHR47957">
    <property type="entry name" value="ATP-DEPENDENT HELICASE HRQ1"/>
    <property type="match status" value="1"/>
</dbReference>
<dbReference type="SUPFAM" id="SSF52540">
    <property type="entry name" value="P-loop containing nucleoside triphosphate hydrolases"/>
    <property type="match status" value="1"/>
</dbReference>
<dbReference type="InterPro" id="IPR011545">
    <property type="entry name" value="DEAD/DEAH_box_helicase_dom"/>
</dbReference>
<comment type="caution">
    <text evidence="6">The sequence shown here is derived from an EMBL/GenBank/DDBJ whole genome shotgun (WGS) entry which is preliminary data.</text>
</comment>
<keyword evidence="1" id="KW-0547">Nucleotide-binding</keyword>
<keyword evidence="7" id="KW-1185">Reference proteome</keyword>
<dbReference type="PANTHER" id="PTHR47957:SF3">
    <property type="entry name" value="ATP-DEPENDENT HELICASE HRQ1"/>
    <property type="match status" value="1"/>
</dbReference>
<dbReference type="VEuPathDB" id="FungiDB:Malapachy_2111"/>
<name>A0A0M9VQD5_9BASI</name>
<dbReference type="Pfam" id="PF22982">
    <property type="entry name" value="WHD_HRQ1"/>
    <property type="match status" value="1"/>
</dbReference>
<accession>A0A0M9VQD5</accession>
<proteinExistence type="predicted"/>
<dbReference type="GO" id="GO:0003676">
    <property type="term" value="F:nucleic acid binding"/>
    <property type="evidence" value="ECO:0007669"/>
    <property type="project" value="InterPro"/>
</dbReference>
<reference evidence="6 7" key="1">
    <citation type="submission" date="2015-07" db="EMBL/GenBank/DDBJ databases">
        <title>Draft Genome Sequence of Malassezia furfur CBS1878 and Malassezia pachydermatis CBS1879.</title>
        <authorList>
            <person name="Triana S."/>
            <person name="Ohm R."/>
            <person name="Gonzalez A."/>
            <person name="DeCock H."/>
            <person name="Restrepo S."/>
            <person name="Celis A."/>
        </authorList>
    </citation>
    <scope>NUCLEOTIDE SEQUENCE [LARGE SCALE GENOMIC DNA]</scope>
    <source>
        <strain evidence="6 7">CBS 1879</strain>
    </source>
</reference>
<evidence type="ECO:0000256" key="2">
    <source>
        <dbReference type="ARBA" id="ARBA00022840"/>
    </source>
</evidence>
<dbReference type="EMBL" id="LGAV01000002">
    <property type="protein sequence ID" value="KOS15419.1"/>
    <property type="molecule type" value="Genomic_DNA"/>
</dbReference>
<dbReference type="PROSITE" id="PS51192">
    <property type="entry name" value="HELICASE_ATP_BIND_1"/>
    <property type="match status" value="1"/>
</dbReference>
<protein>
    <submittedName>
        <fullName evidence="6">p-loop containing nucleoside triphosphate hydrolase protein</fullName>
    </submittedName>
</protein>
<dbReference type="SMART" id="SM01075">
    <property type="entry name" value="CDT1"/>
    <property type="match status" value="1"/>
</dbReference>
<dbReference type="GO" id="GO:0005524">
    <property type="term" value="F:ATP binding"/>
    <property type="evidence" value="ECO:0007669"/>
    <property type="project" value="UniProtKB-KW"/>
</dbReference>
<dbReference type="Proteomes" id="UP000037751">
    <property type="component" value="Unassembled WGS sequence"/>
</dbReference>
<dbReference type="CDD" id="cd17923">
    <property type="entry name" value="DEXHc_Hrq1-like"/>
    <property type="match status" value="1"/>
</dbReference>
<evidence type="ECO:0000256" key="3">
    <source>
        <dbReference type="SAM" id="MobiDB-lite"/>
    </source>
</evidence>
<keyword evidence="2" id="KW-0067">ATP-binding</keyword>
<dbReference type="SMART" id="SM00487">
    <property type="entry name" value="DEXDc"/>
    <property type="match status" value="1"/>
</dbReference>
<dbReference type="AlphaFoldDB" id="A0A0M9VQD5"/>
<evidence type="ECO:0000313" key="7">
    <source>
        <dbReference type="Proteomes" id="UP000037751"/>
    </source>
</evidence>
<dbReference type="InterPro" id="IPR018973">
    <property type="entry name" value="MZB"/>
</dbReference>
<dbReference type="STRING" id="77020.A0A0M9VQD5"/>
<dbReference type="GO" id="GO:0005634">
    <property type="term" value="C:nucleus"/>
    <property type="evidence" value="ECO:0007669"/>
    <property type="project" value="TreeGrafter"/>
</dbReference>
<evidence type="ECO:0000259" key="5">
    <source>
        <dbReference type="PROSITE" id="PS51194"/>
    </source>
</evidence>
<feature type="domain" description="Helicase ATP-binding" evidence="4">
    <location>
        <begin position="307"/>
        <end position="489"/>
    </location>
</feature>
<keyword evidence="6" id="KW-0378">Hydrolase</keyword>
<evidence type="ECO:0000256" key="1">
    <source>
        <dbReference type="ARBA" id="ARBA00022741"/>
    </source>
</evidence>
<dbReference type="GO" id="GO:0006289">
    <property type="term" value="P:nucleotide-excision repair"/>
    <property type="evidence" value="ECO:0007669"/>
    <property type="project" value="TreeGrafter"/>
</dbReference>
<dbReference type="SMART" id="SM00490">
    <property type="entry name" value="HELICc"/>
    <property type="match status" value="1"/>
</dbReference>
<dbReference type="Pfam" id="PF00271">
    <property type="entry name" value="Helicase_C"/>
    <property type="match status" value="1"/>
</dbReference>
<dbReference type="InterPro" id="IPR014939">
    <property type="entry name" value="CDT1_Gemini-bd-like"/>
</dbReference>
<dbReference type="Gene3D" id="3.40.50.300">
    <property type="entry name" value="P-loop containing nucleotide triphosphate hydrolases"/>
    <property type="match status" value="2"/>
</dbReference>
<dbReference type="InterPro" id="IPR027417">
    <property type="entry name" value="P-loop_NTPase"/>
</dbReference>
<dbReference type="GO" id="GO:0016787">
    <property type="term" value="F:hydrolase activity"/>
    <property type="evidence" value="ECO:0007669"/>
    <property type="project" value="UniProtKB-KW"/>
</dbReference>
<dbReference type="Pfam" id="PF09369">
    <property type="entry name" value="MZB"/>
    <property type="match status" value="1"/>
</dbReference>
<dbReference type="GeneID" id="28728478"/>
<gene>
    <name evidence="6" type="ORF">Malapachy_2111</name>
</gene>
<dbReference type="PROSITE" id="PS51194">
    <property type="entry name" value="HELICASE_CTER"/>
    <property type="match status" value="1"/>
</dbReference>
<sequence>MIDFSQCRPRIVSRDTRARSSRLVRTDAPQNAIGAKAEKRNVPSQAWPASFTQLYHTFKALCTVYTFCSAHKQVVPTVETLQRSTASLLHRPLELDDLARIKAVCPDMIHWAYVSAMSLPDSATPPAKRRRQDEDLFALPRSHVNEYTMLFEFTDHGLHTGKATSRRYVAASKPKHTTSMALIQRRTDTFARALDDIVEAAHTAQLDPEQLLAEAVHAVYPTGPPESMPGVSSLIRPTARPTIAAMLASLPSLPWWRDQIVPGGRHTFAARPAMYSDVDPPLSSLIMDALDKAYRITSLYTHQALALTSFQRGQHVVVSTGTSSGKSLVYQIPMAMALADDEATALCIFPTKALTQDQLRSLQTFFSHFPPTHDVVVATYDGDTPMPQRKAIREQARVLFTNPDMLHQAILPHEMGWRRFFRGLRVVVLDELHIYAGVFGTHVAWILRRLRRLCHALGNDHIQFVSASATIAEPADHMARLVALPTTCIDVVDQDGSPCGQKEWVVWNSPLIDPRDPSHGRVSTFSEASQLFRHLLCQGIRTILFAKVRRTCEILVREIREDLLREGHAELAERVHGYRSGYSASDRRSLEQDMASGHTMGLIATSALELGVDIGGLDAVLLFGMPYSSASLWQQAGRAGRRQKDALVVVLGEPFSVDQYYMRHPELVFAKPSTALWLDLENELIMERHIHCAAFEMPLHDTDEPFLGARCLDVAKRVLEADQDGYLHCTHLTETPAHTIAIRGARQDTYKYVDATSGALLEEVEWERVYFEAYEGAVFLHQGQTYICQHVWHEQRIARMMRANVLYHTRPRDVTDIDARETWRIRTLPHASVYAYYGRVDVCVRVWGYFKVDRRANILDAVDIEAAPMVRPTVGLWIDVPWPIIEALSQRGIHAAAAIHAAEHAILSLTPMFIASMADDVRTECKVAKREYGRRPTQRKRPSRLIFYDKPGQDAGVCAQMFGHVDTLLQIALRVIEECGCTEGCPGCIETPTCLHDNDVSSKLGAMAVLRGLLQRDLFADWDEPRHERGHAPSALSDDTMFSHTLCEPTPVPQRVDTIVEDITEPPAPSPAPSAYASTAPWGSSLAWEEEESTT</sequence>
<dbReference type="Pfam" id="PF08839">
    <property type="entry name" value="CDT1"/>
    <property type="match status" value="1"/>
</dbReference>
<feature type="domain" description="Helicase C-terminal" evidence="5">
    <location>
        <begin position="527"/>
        <end position="684"/>
    </location>
</feature>
<evidence type="ECO:0000259" key="4">
    <source>
        <dbReference type="PROSITE" id="PS51192"/>
    </source>
</evidence>
<dbReference type="Pfam" id="PF00270">
    <property type="entry name" value="DEAD"/>
    <property type="match status" value="1"/>
</dbReference>
<dbReference type="GO" id="GO:0036297">
    <property type="term" value="P:interstrand cross-link repair"/>
    <property type="evidence" value="ECO:0007669"/>
    <property type="project" value="TreeGrafter"/>
</dbReference>
<dbReference type="RefSeq" id="XP_017993051.1">
    <property type="nucleotide sequence ID" value="XM_018136603.1"/>
</dbReference>
<organism evidence="6 7">
    <name type="scientific">Malassezia pachydermatis</name>
    <dbReference type="NCBI Taxonomy" id="77020"/>
    <lineage>
        <taxon>Eukaryota</taxon>
        <taxon>Fungi</taxon>
        <taxon>Dikarya</taxon>
        <taxon>Basidiomycota</taxon>
        <taxon>Ustilaginomycotina</taxon>
        <taxon>Malasseziomycetes</taxon>
        <taxon>Malasseziales</taxon>
        <taxon>Malasseziaceae</taxon>
        <taxon>Malassezia</taxon>
    </lineage>
</organism>
<feature type="region of interest" description="Disordered" evidence="3">
    <location>
        <begin position="1063"/>
        <end position="1095"/>
    </location>
</feature>